<sequence>MVGRRVVIVTSSLFAVAALLAGCASGTNGHAVSIYHDPFRVAGLDATAGPSGLRPGAPNADRAITGTDGGDIDALAANAITDIETYWAAEYPALFDKPFEPVDELISWDPTESNGPDFCEETTEELINAGYCSIDHTIGWDRELLLPEVR</sequence>
<dbReference type="EMBL" id="MRBO01000419">
    <property type="protein sequence ID" value="KAB2584588.1"/>
    <property type="molecule type" value="Genomic_DNA"/>
</dbReference>
<evidence type="ECO:0000313" key="2">
    <source>
        <dbReference type="EMBL" id="KAB2584588.1"/>
    </source>
</evidence>
<feature type="non-terminal residue" evidence="2">
    <location>
        <position position="150"/>
    </location>
</feature>
<name>A0A5N5E2E7_RHOER</name>
<proteinExistence type="predicted"/>
<reference evidence="2 3" key="1">
    <citation type="journal article" date="2017" name="Poromechanics V (2013)">
        <title>Genomic Characterization of the Arsenic-Tolerant Actinobacterium, &lt;i&gt;Rhodococcus erythropolis&lt;/i&gt; S43.</title>
        <authorList>
            <person name="Retamal-Morales G."/>
            <person name="Mehnert M."/>
            <person name="Schwabe R."/>
            <person name="Tischler D."/>
            <person name="Schloemann M."/>
            <person name="Levican G.J."/>
        </authorList>
    </citation>
    <scope>NUCLEOTIDE SEQUENCE [LARGE SCALE GENOMIC DNA]</scope>
    <source>
        <strain evidence="2 3">S43</strain>
    </source>
</reference>
<keyword evidence="1" id="KW-0732">Signal</keyword>
<dbReference type="AlphaFoldDB" id="A0A5N5E2E7"/>
<accession>A0A5N5E2E7</accession>
<gene>
    <name evidence="2" type="ORF">BS297_14750</name>
</gene>
<protein>
    <submittedName>
        <fullName evidence="2">Metallopeptidase</fullName>
    </submittedName>
</protein>
<evidence type="ECO:0000256" key="1">
    <source>
        <dbReference type="SAM" id="SignalP"/>
    </source>
</evidence>
<feature type="chain" id="PRO_5039445241" evidence="1">
    <location>
        <begin position="18"/>
        <end position="150"/>
    </location>
</feature>
<organism evidence="2 3">
    <name type="scientific">Rhodococcus erythropolis</name>
    <name type="common">Arthrobacter picolinophilus</name>
    <dbReference type="NCBI Taxonomy" id="1833"/>
    <lineage>
        <taxon>Bacteria</taxon>
        <taxon>Bacillati</taxon>
        <taxon>Actinomycetota</taxon>
        <taxon>Actinomycetes</taxon>
        <taxon>Mycobacteriales</taxon>
        <taxon>Nocardiaceae</taxon>
        <taxon>Rhodococcus</taxon>
        <taxon>Rhodococcus erythropolis group</taxon>
    </lineage>
</organism>
<feature type="signal peptide" evidence="1">
    <location>
        <begin position="1"/>
        <end position="17"/>
    </location>
</feature>
<dbReference type="PROSITE" id="PS51257">
    <property type="entry name" value="PROKAR_LIPOPROTEIN"/>
    <property type="match status" value="1"/>
</dbReference>
<comment type="caution">
    <text evidence="2">The sequence shown here is derived from an EMBL/GenBank/DDBJ whole genome shotgun (WGS) entry which is preliminary data.</text>
</comment>
<evidence type="ECO:0000313" key="3">
    <source>
        <dbReference type="Proteomes" id="UP000325576"/>
    </source>
</evidence>
<dbReference type="Proteomes" id="UP000325576">
    <property type="component" value="Unassembled WGS sequence"/>
</dbReference>